<dbReference type="RefSeq" id="WP_011008002.1">
    <property type="nucleotide sequence ID" value="NZ_DUJP01000012.1"/>
</dbReference>
<feature type="binding site" evidence="8">
    <location>
        <begin position="79"/>
        <end position="83"/>
    </location>
    <ligand>
        <name>GTP</name>
        <dbReference type="ChEBI" id="CHEBI:37565"/>
    </ligand>
</feature>
<comment type="similarity">
    <text evidence="1 8 9">Belongs to the TRAFAC class translation factor GTPase superfamily. Classic translation factor GTPase family. IF-2 subfamily.</text>
</comment>
<dbReference type="PROSITE" id="PS51722">
    <property type="entry name" value="G_TR_2"/>
    <property type="match status" value="1"/>
</dbReference>
<comment type="function">
    <text evidence="7 8 9">Function in general translation initiation by promoting the binding of the formylmethionine-tRNA to ribosomes. Seems to function along with eIF-2.</text>
</comment>
<dbReference type="Gene3D" id="3.40.50.10050">
    <property type="entry name" value="Translation initiation factor IF- 2, domain 3"/>
    <property type="match status" value="1"/>
</dbReference>
<dbReference type="FunFam" id="2.40.30.10:FF:000152">
    <property type="entry name" value="Probable translation initiation factor IF-2"/>
    <property type="match status" value="1"/>
</dbReference>
<gene>
    <name evidence="8 11" type="primary">infB</name>
    <name evidence="11" type="ORF">HA333_02775</name>
</gene>
<dbReference type="GO" id="GO:0003924">
    <property type="term" value="F:GTPase activity"/>
    <property type="evidence" value="ECO:0007669"/>
    <property type="project" value="UniProtKB-UniRule"/>
</dbReference>
<accession>A0A832SXV3</accession>
<evidence type="ECO:0000259" key="10">
    <source>
        <dbReference type="PROSITE" id="PS51722"/>
    </source>
</evidence>
<dbReference type="InterPro" id="IPR015760">
    <property type="entry name" value="TIF_IF2"/>
</dbReference>
<dbReference type="Pfam" id="PF14578">
    <property type="entry name" value="GTP_EFTU_D4"/>
    <property type="match status" value="1"/>
</dbReference>
<evidence type="ECO:0000256" key="3">
    <source>
        <dbReference type="ARBA" id="ARBA00022540"/>
    </source>
</evidence>
<evidence type="ECO:0000256" key="8">
    <source>
        <dbReference type="HAMAP-Rule" id="MF_00100"/>
    </source>
</evidence>
<dbReference type="GO" id="GO:0005525">
    <property type="term" value="F:GTP binding"/>
    <property type="evidence" value="ECO:0007669"/>
    <property type="project" value="UniProtKB-KW"/>
</dbReference>
<dbReference type="InterPro" id="IPR000795">
    <property type="entry name" value="T_Tr_GTP-bd_dom"/>
</dbReference>
<protein>
    <recommendedName>
        <fullName evidence="2 8">Probable translation initiation factor IF-2</fullName>
    </recommendedName>
</protein>
<dbReference type="Gene3D" id="2.40.30.10">
    <property type="entry name" value="Translation factors"/>
    <property type="match status" value="2"/>
</dbReference>
<dbReference type="SUPFAM" id="SSF52156">
    <property type="entry name" value="Initiation factor IF2/eIF5b, domain 3"/>
    <property type="match status" value="1"/>
</dbReference>
<dbReference type="FunFam" id="3.40.50.300:FF:000112">
    <property type="entry name" value="Eukaryotic translation initiation factor 5B"/>
    <property type="match status" value="1"/>
</dbReference>
<dbReference type="CDD" id="cd01887">
    <property type="entry name" value="IF2_eIF5B"/>
    <property type="match status" value="1"/>
</dbReference>
<keyword evidence="3 8" id="KW-0396">Initiation factor</keyword>
<dbReference type="FunFam" id="3.40.50.10050:FF:000001">
    <property type="entry name" value="Translation initiation factor IF-2"/>
    <property type="match status" value="1"/>
</dbReference>
<dbReference type="OMA" id="FRQSKPA"/>
<keyword evidence="5 8" id="KW-0648">Protein biosynthesis</keyword>
<evidence type="ECO:0000256" key="2">
    <source>
        <dbReference type="ARBA" id="ARBA00020166"/>
    </source>
</evidence>
<name>A0A832SXV3_9CREN</name>
<dbReference type="SMR" id="A0A832SXV3"/>
<dbReference type="InterPro" id="IPR004544">
    <property type="entry name" value="TF_aIF-2_arc"/>
</dbReference>
<dbReference type="SUPFAM" id="SSF52540">
    <property type="entry name" value="P-loop containing nucleoside triphosphate hydrolases"/>
    <property type="match status" value="1"/>
</dbReference>
<dbReference type="InterPro" id="IPR027417">
    <property type="entry name" value="P-loop_NTPase"/>
</dbReference>
<evidence type="ECO:0000313" key="11">
    <source>
        <dbReference type="EMBL" id="HII46397.1"/>
    </source>
</evidence>
<dbReference type="Pfam" id="PF00009">
    <property type="entry name" value="GTP_EFTU"/>
    <property type="match status" value="1"/>
</dbReference>
<evidence type="ECO:0000256" key="9">
    <source>
        <dbReference type="RuleBase" id="RU000644"/>
    </source>
</evidence>
<dbReference type="PRINTS" id="PR00315">
    <property type="entry name" value="ELONGATNFCT"/>
</dbReference>
<evidence type="ECO:0000256" key="6">
    <source>
        <dbReference type="ARBA" id="ARBA00023134"/>
    </source>
</evidence>
<dbReference type="Gene3D" id="3.40.50.300">
    <property type="entry name" value="P-loop containing nucleotide triphosphate hydrolases"/>
    <property type="match status" value="1"/>
</dbReference>
<dbReference type="NCBIfam" id="TIGR00231">
    <property type="entry name" value="small_GTP"/>
    <property type="match status" value="1"/>
</dbReference>
<dbReference type="HAMAP" id="MF_00100_A">
    <property type="entry name" value="IF_2_A"/>
    <property type="match status" value="1"/>
</dbReference>
<evidence type="ECO:0000313" key="12">
    <source>
        <dbReference type="Proteomes" id="UP000651120"/>
    </source>
</evidence>
<dbReference type="CDD" id="cd16266">
    <property type="entry name" value="IF2_aeIF5B_IV"/>
    <property type="match status" value="1"/>
</dbReference>
<keyword evidence="6 8" id="KW-0342">GTP-binding</keyword>
<proteinExistence type="inferred from homology"/>
<dbReference type="CDD" id="cd03703">
    <property type="entry name" value="aeIF5B_II"/>
    <property type="match status" value="1"/>
</dbReference>
<dbReference type="AlphaFoldDB" id="A0A832SXV3"/>
<evidence type="ECO:0000256" key="4">
    <source>
        <dbReference type="ARBA" id="ARBA00022741"/>
    </source>
</evidence>
<sequence>MSQVRSPFVVVMGHVDVGKTLLLDKIRGTSVAYREPGMITQHIGMSFVPWSAVEKFAGPLVDRLRLRGRIWIPGFLFIDTPGHAAFSNLRKRGGSVADLAILVVDITSGLEEQGVESLKLIQSRGVPFVIAANKLDRIYGWKSVENRPFLFAVEDQEWHAVATLEERIGKLIEELSRHGIDADRYDRVRDFSKQVPIVPTSAVTGEGIADLLLVLAGVSQRFIPRERLQVREGPAKGVVMEVKEERGLGVVADVILYDGTLRKGDVLVTASLEGPKEARVRMLIMPKPLEEMRDPEDKFMAVEEVKAAAGVRVVADGLEGVVAGSPLIAVWDPREIPNACNLVKEEISEIRIESDKEGVIVRADTFGTLESIVLFLRQQGVPVRKADVGPPTHKDVVEAVLSRRKNPIYGVILAFNVKTPPEVEKEAMSSGIKIIAGEILYRIFDEYIKWSQEVRTKTIEQILSQLTRPGKIQILPGFVFRRSDPAIVGVKVLAGTIKPGVTLVKDGREVGRIMQIQKTGRAINEAAAGDEVAISIHGDVIVGRQIKEGDILYVYVPDDQARQWLFQYRQYLREDELKALEEYLKSRRK</sequence>
<dbReference type="Proteomes" id="UP000651120">
    <property type="component" value="Unassembled WGS sequence"/>
</dbReference>
<dbReference type="InterPro" id="IPR036925">
    <property type="entry name" value="TIF_IF2_dom3_sf"/>
</dbReference>
<dbReference type="GO" id="GO:0005737">
    <property type="term" value="C:cytoplasm"/>
    <property type="evidence" value="ECO:0007669"/>
    <property type="project" value="TreeGrafter"/>
</dbReference>
<feature type="binding site" evidence="8">
    <location>
        <begin position="133"/>
        <end position="136"/>
    </location>
    <ligand>
        <name>GTP</name>
        <dbReference type="ChEBI" id="CHEBI:37565"/>
    </ligand>
</feature>
<dbReference type="NCBIfam" id="TIGR00491">
    <property type="entry name" value="aIF-2"/>
    <property type="match status" value="1"/>
</dbReference>
<dbReference type="Pfam" id="PF11987">
    <property type="entry name" value="IF-2"/>
    <property type="match status" value="1"/>
</dbReference>
<dbReference type="GeneID" id="1465772"/>
<dbReference type="InterPro" id="IPR023115">
    <property type="entry name" value="TIF_IF2_dom3"/>
</dbReference>
<keyword evidence="4 8" id="KW-0547">Nucleotide-binding</keyword>
<dbReference type="EMBL" id="DUJP01000012">
    <property type="protein sequence ID" value="HII46397.1"/>
    <property type="molecule type" value="Genomic_DNA"/>
</dbReference>
<organism evidence="11 12">
    <name type="scientific">Pyrobaculum aerophilum</name>
    <dbReference type="NCBI Taxonomy" id="13773"/>
    <lineage>
        <taxon>Archaea</taxon>
        <taxon>Thermoproteota</taxon>
        <taxon>Thermoprotei</taxon>
        <taxon>Thermoproteales</taxon>
        <taxon>Thermoproteaceae</taxon>
        <taxon>Pyrobaculum</taxon>
    </lineage>
</organism>
<evidence type="ECO:0000256" key="1">
    <source>
        <dbReference type="ARBA" id="ARBA00007733"/>
    </source>
</evidence>
<dbReference type="PANTHER" id="PTHR43381">
    <property type="entry name" value="TRANSLATION INITIATION FACTOR IF-2-RELATED"/>
    <property type="match status" value="1"/>
</dbReference>
<dbReference type="InterPro" id="IPR005225">
    <property type="entry name" value="Small_GTP-bd"/>
</dbReference>
<feature type="binding site" evidence="8">
    <location>
        <begin position="13"/>
        <end position="20"/>
    </location>
    <ligand>
        <name>GTP</name>
        <dbReference type="ChEBI" id="CHEBI:37565"/>
    </ligand>
</feature>
<dbReference type="GO" id="GO:0003743">
    <property type="term" value="F:translation initiation factor activity"/>
    <property type="evidence" value="ECO:0007669"/>
    <property type="project" value="UniProtKB-UniRule"/>
</dbReference>
<evidence type="ECO:0000256" key="5">
    <source>
        <dbReference type="ARBA" id="ARBA00022917"/>
    </source>
</evidence>
<reference evidence="11" key="1">
    <citation type="journal article" date="2020" name="bioRxiv">
        <title>A rank-normalized archaeal taxonomy based on genome phylogeny resolves widespread incomplete and uneven classifications.</title>
        <authorList>
            <person name="Rinke C."/>
            <person name="Chuvochina M."/>
            <person name="Mussig A.J."/>
            <person name="Chaumeil P.-A."/>
            <person name="Waite D.W."/>
            <person name="Whitman W.B."/>
            <person name="Parks D.H."/>
            <person name="Hugenholtz P."/>
        </authorList>
    </citation>
    <scope>NUCLEOTIDE SEQUENCE</scope>
    <source>
        <strain evidence="11">UBA8839</strain>
    </source>
</reference>
<dbReference type="InterPro" id="IPR009000">
    <property type="entry name" value="Transl_B-barrel_sf"/>
</dbReference>
<dbReference type="SUPFAM" id="SSF50447">
    <property type="entry name" value="Translation proteins"/>
    <property type="match status" value="1"/>
</dbReference>
<feature type="domain" description="Tr-type G" evidence="10">
    <location>
        <begin position="4"/>
        <end position="225"/>
    </location>
</feature>
<evidence type="ECO:0000256" key="7">
    <source>
        <dbReference type="ARBA" id="ARBA00024852"/>
    </source>
</evidence>
<dbReference type="InterPro" id="IPR029459">
    <property type="entry name" value="EFTU-type"/>
</dbReference>
<dbReference type="NCBIfam" id="NF003078">
    <property type="entry name" value="PRK04004.1"/>
    <property type="match status" value="1"/>
</dbReference>
<dbReference type="PANTHER" id="PTHR43381:SF4">
    <property type="entry name" value="EUKARYOTIC TRANSLATION INITIATION FACTOR 5B"/>
    <property type="match status" value="1"/>
</dbReference>
<comment type="caution">
    <text evidence="11">The sequence shown here is derived from an EMBL/GenBank/DDBJ whole genome shotgun (WGS) entry which is preliminary data.</text>
</comment>